<feature type="transmembrane region" description="Helical" evidence="6">
    <location>
        <begin position="421"/>
        <end position="445"/>
    </location>
</feature>
<dbReference type="InterPro" id="IPR003838">
    <property type="entry name" value="ABC3_permease_C"/>
</dbReference>
<evidence type="ECO:0000256" key="3">
    <source>
        <dbReference type="ARBA" id="ARBA00022692"/>
    </source>
</evidence>
<comment type="caution">
    <text evidence="9">The sequence shown here is derived from an EMBL/GenBank/DDBJ whole genome shotgun (WGS) entry which is preliminary data.</text>
</comment>
<name>A0A9D1XTN3_9BACT</name>
<evidence type="ECO:0000256" key="5">
    <source>
        <dbReference type="ARBA" id="ARBA00023136"/>
    </source>
</evidence>
<evidence type="ECO:0000313" key="9">
    <source>
        <dbReference type="EMBL" id="HIX87270.1"/>
    </source>
</evidence>
<dbReference type="EMBL" id="DXEN01000087">
    <property type="protein sequence ID" value="HIX87270.1"/>
    <property type="molecule type" value="Genomic_DNA"/>
</dbReference>
<feature type="transmembrane region" description="Helical" evidence="6">
    <location>
        <begin position="738"/>
        <end position="757"/>
    </location>
</feature>
<keyword evidence="5 6" id="KW-0472">Membrane</keyword>
<evidence type="ECO:0000313" key="10">
    <source>
        <dbReference type="Proteomes" id="UP000823847"/>
    </source>
</evidence>
<keyword evidence="4 6" id="KW-1133">Transmembrane helix</keyword>
<gene>
    <name evidence="9" type="ORF">H9848_11805</name>
</gene>
<evidence type="ECO:0000259" key="8">
    <source>
        <dbReference type="Pfam" id="PF12704"/>
    </source>
</evidence>
<organism evidence="9 10">
    <name type="scientific">Candidatus Parabacteroides intestinigallinarum</name>
    <dbReference type="NCBI Taxonomy" id="2838722"/>
    <lineage>
        <taxon>Bacteria</taxon>
        <taxon>Pseudomonadati</taxon>
        <taxon>Bacteroidota</taxon>
        <taxon>Bacteroidia</taxon>
        <taxon>Bacteroidales</taxon>
        <taxon>Tannerellaceae</taxon>
        <taxon>Parabacteroides</taxon>
    </lineage>
</organism>
<feature type="transmembrane region" description="Helical" evidence="6">
    <location>
        <begin position="21"/>
        <end position="41"/>
    </location>
</feature>
<dbReference type="InterPro" id="IPR025857">
    <property type="entry name" value="MacB_PCD"/>
</dbReference>
<evidence type="ECO:0000259" key="7">
    <source>
        <dbReference type="Pfam" id="PF02687"/>
    </source>
</evidence>
<feature type="domain" description="ABC3 transporter permease C-terminal" evidence="7">
    <location>
        <begin position="654"/>
        <end position="767"/>
    </location>
</feature>
<dbReference type="GO" id="GO:0022857">
    <property type="term" value="F:transmembrane transporter activity"/>
    <property type="evidence" value="ECO:0007669"/>
    <property type="project" value="TreeGrafter"/>
</dbReference>
<evidence type="ECO:0000256" key="6">
    <source>
        <dbReference type="SAM" id="Phobius"/>
    </source>
</evidence>
<feature type="transmembrane region" description="Helical" evidence="6">
    <location>
        <begin position="651"/>
        <end position="675"/>
    </location>
</feature>
<protein>
    <submittedName>
        <fullName evidence="9">ABC transporter permease</fullName>
    </submittedName>
</protein>
<keyword evidence="3 6" id="KW-0812">Transmembrane</keyword>
<reference evidence="9" key="1">
    <citation type="journal article" date="2021" name="PeerJ">
        <title>Extensive microbial diversity within the chicken gut microbiome revealed by metagenomics and culture.</title>
        <authorList>
            <person name="Gilroy R."/>
            <person name="Ravi A."/>
            <person name="Getino M."/>
            <person name="Pursley I."/>
            <person name="Horton D.L."/>
            <person name="Alikhan N.F."/>
            <person name="Baker D."/>
            <person name="Gharbi K."/>
            <person name="Hall N."/>
            <person name="Watson M."/>
            <person name="Adriaenssens E.M."/>
            <person name="Foster-Nyarko E."/>
            <person name="Jarju S."/>
            <person name="Secka A."/>
            <person name="Antonio M."/>
            <person name="Oren A."/>
            <person name="Chaudhuri R.R."/>
            <person name="La Ragione R."/>
            <person name="Hildebrand F."/>
            <person name="Pallen M.J."/>
        </authorList>
    </citation>
    <scope>NUCLEOTIDE SEQUENCE</scope>
    <source>
        <strain evidence="9">ChiHecec2B26-12326</strain>
    </source>
</reference>
<proteinExistence type="predicted"/>
<reference evidence="9" key="2">
    <citation type="submission" date="2021-04" db="EMBL/GenBank/DDBJ databases">
        <authorList>
            <person name="Gilroy R."/>
        </authorList>
    </citation>
    <scope>NUCLEOTIDE SEQUENCE</scope>
    <source>
        <strain evidence="9">ChiHecec2B26-12326</strain>
    </source>
</reference>
<feature type="transmembrane region" description="Helical" evidence="6">
    <location>
        <begin position="703"/>
        <end position="726"/>
    </location>
</feature>
<dbReference type="Proteomes" id="UP000823847">
    <property type="component" value="Unassembled WGS sequence"/>
</dbReference>
<comment type="subcellular location">
    <subcellularLocation>
        <location evidence="1">Cell membrane</location>
        <topology evidence="1">Multi-pass membrane protein</topology>
    </subcellularLocation>
</comment>
<accession>A0A9D1XTN3</accession>
<dbReference type="PANTHER" id="PTHR30572:SF18">
    <property type="entry name" value="ABC-TYPE MACROLIDE FAMILY EXPORT SYSTEM PERMEASE COMPONENT 2"/>
    <property type="match status" value="1"/>
</dbReference>
<dbReference type="Pfam" id="PF02687">
    <property type="entry name" value="FtsX"/>
    <property type="match status" value="2"/>
</dbReference>
<dbReference type="GO" id="GO:0005886">
    <property type="term" value="C:plasma membrane"/>
    <property type="evidence" value="ECO:0007669"/>
    <property type="project" value="UniProtKB-SubCell"/>
</dbReference>
<dbReference type="AlphaFoldDB" id="A0A9D1XTN3"/>
<evidence type="ECO:0000256" key="1">
    <source>
        <dbReference type="ARBA" id="ARBA00004651"/>
    </source>
</evidence>
<dbReference type="InterPro" id="IPR050250">
    <property type="entry name" value="Macrolide_Exporter_MacB"/>
</dbReference>
<feature type="transmembrane region" description="Helical" evidence="6">
    <location>
        <begin position="279"/>
        <end position="308"/>
    </location>
</feature>
<feature type="transmembrane region" description="Helical" evidence="6">
    <location>
        <begin position="329"/>
        <end position="353"/>
    </location>
</feature>
<sequence>MNRLLDFKSFFKFLGRNKAYTFIDVFGLSVSLMFVLLIALYTTQELSTDKQHTKADRIYLVGNDNFLATGAAIPYMIKERYPEVEKVCPAVLDQAGNAVVRYKDRTLTGDIAFVDSSFFDLFDFRLVQGERRRALEAMNNAVVSETFARKMFGTDNPIGQPLVLADTLTVVVSGVMEDITRSSFPDIEVMIRWENVQIWNPSLAPDELGNAGSTLCFVLAREGSDFPSRADDMTAWFEEFFWVFKIDVAKETVIMPFSEHYFSEQVGIYTPLRHGDWKFVMVLMSVGILILVFAVTNYINLTVAQAGFRAREMALRRLLGSSRPELFTRLMLESTLLTLISLGVGLLLANAAVPYANDLLQTRLDMGALLSPAWIAALAALTLAVGCVSGVLPATVISSAQPIEVVRGTLRTRVKMVFSKVFITFQNVITITMIAISIVMVWQIIHMLKAPVGYRTENLVALATYDQSDWQGLMGELRRLPCVKEIGRTKGMPLLGSNNWTSQYEDHPISFQQFIMDRESFDMLGLEILRDNHLTTKGWFISEQALREMNLPEDAASFTLKDNGPIAIAGIIRDVYAWGNITTTLTPIMFRFIRDNEQPQALLIQTQGDPFAAKRAIDETYARVTGLESESYLMDGALRETFNAQIRLAKIVVVFSAIAILISFLGLVAMSTYFIQQRSQEVAIRKVFGSSDRQILAKLTRSFLLYVGVAFVIAVPIIIYFARGWLSDYAYRIPLSPLIFLAAGLFCLLVSFAAVFFQSYRAATQNPVDTFRKRMN</sequence>
<dbReference type="Pfam" id="PF12704">
    <property type="entry name" value="MacB_PCD"/>
    <property type="match status" value="1"/>
</dbReference>
<feature type="domain" description="MacB-like periplasmic core" evidence="8">
    <location>
        <begin position="21"/>
        <end position="227"/>
    </location>
</feature>
<feature type="domain" description="ABC3 transporter permease C-terminal" evidence="7">
    <location>
        <begin position="285"/>
        <end position="402"/>
    </location>
</feature>
<feature type="transmembrane region" description="Helical" evidence="6">
    <location>
        <begin position="373"/>
        <end position="400"/>
    </location>
</feature>
<keyword evidence="2" id="KW-1003">Cell membrane</keyword>
<dbReference type="PANTHER" id="PTHR30572">
    <property type="entry name" value="MEMBRANE COMPONENT OF TRANSPORTER-RELATED"/>
    <property type="match status" value="1"/>
</dbReference>
<evidence type="ECO:0000256" key="4">
    <source>
        <dbReference type="ARBA" id="ARBA00022989"/>
    </source>
</evidence>
<evidence type="ECO:0000256" key="2">
    <source>
        <dbReference type="ARBA" id="ARBA00022475"/>
    </source>
</evidence>